<evidence type="ECO:0000313" key="1">
    <source>
        <dbReference type="EMBL" id="KAG9393866.1"/>
    </source>
</evidence>
<dbReference type="EMBL" id="JAHDYR010000020">
    <property type="protein sequence ID" value="KAG9393866.1"/>
    <property type="molecule type" value="Genomic_DNA"/>
</dbReference>
<protein>
    <submittedName>
        <fullName evidence="1">Uncharacterized protein</fullName>
    </submittedName>
</protein>
<name>A0A8J6E247_9EUKA</name>
<evidence type="ECO:0000313" key="2">
    <source>
        <dbReference type="Proteomes" id="UP000717585"/>
    </source>
</evidence>
<sequence length="166" mass="18635">MRSPFVCCMRPEKELRGESRKVAQGILQQVGTFFEGAQECTIVKAKGADSRRILVVGEASQIDDARIQNCRGVAKELCETLSAGARAARSHRRNEITEKKSRMPRFHIRLSDDSLVTVYVIRPFTHYLYFRSSGFKDGSQMTDEMVKAADDAMAPYLVRLAELMAG</sequence>
<proteinExistence type="predicted"/>
<keyword evidence="2" id="KW-1185">Reference proteome</keyword>
<dbReference type="AlphaFoldDB" id="A0A8J6E247"/>
<gene>
    <name evidence="1" type="ORF">J8273_4730</name>
</gene>
<organism evidence="1 2">
    <name type="scientific">Carpediemonas membranifera</name>
    <dbReference type="NCBI Taxonomy" id="201153"/>
    <lineage>
        <taxon>Eukaryota</taxon>
        <taxon>Metamonada</taxon>
        <taxon>Carpediemonas-like organisms</taxon>
        <taxon>Carpediemonas</taxon>
    </lineage>
</organism>
<comment type="caution">
    <text evidence="1">The sequence shown here is derived from an EMBL/GenBank/DDBJ whole genome shotgun (WGS) entry which is preliminary data.</text>
</comment>
<dbReference type="Proteomes" id="UP000717585">
    <property type="component" value="Unassembled WGS sequence"/>
</dbReference>
<accession>A0A8J6E247</accession>
<reference evidence="1" key="1">
    <citation type="submission" date="2021-05" db="EMBL/GenBank/DDBJ databases">
        <title>A free-living protist that lacks canonical eukaryotic 1 DNA replication and segregation systems.</title>
        <authorList>
            <person name="Salas-Leiva D.E."/>
            <person name="Tromer E.C."/>
            <person name="Curtis B.A."/>
            <person name="Jerlstrom-Hultqvist J."/>
            <person name="Kolisko M."/>
            <person name="Yi Z."/>
            <person name="Salas-Leiva J.S."/>
            <person name="Gallot-Lavallee L."/>
            <person name="Kops G.J.P.L."/>
            <person name="Archibald J.M."/>
            <person name="Simpson A.G.B."/>
            <person name="Roger A.J."/>
        </authorList>
    </citation>
    <scope>NUCLEOTIDE SEQUENCE</scope>
    <source>
        <strain evidence="1">BICM</strain>
    </source>
</reference>